<proteinExistence type="predicted"/>
<accession>A0ABS5RGC7</accession>
<dbReference type="Gene3D" id="1.10.287.850">
    <property type="entry name" value="HP0062-like domain"/>
    <property type="match status" value="1"/>
</dbReference>
<evidence type="ECO:0000259" key="1">
    <source>
        <dbReference type="Pfam" id="PF00934"/>
    </source>
</evidence>
<sequence>MSFVTTQPELLATAAAELAGAGASMSALNSAAAAPTTGVLPAAADEVSLLTALQFAAHGELYQAVSTQATAIHQLFVDTLVASGESYATAEAANAAAAG</sequence>
<dbReference type="SUPFAM" id="SSF140459">
    <property type="entry name" value="PE/PPE dimer-like"/>
    <property type="match status" value="1"/>
</dbReference>
<evidence type="ECO:0000313" key="2">
    <source>
        <dbReference type="EMBL" id="MBS9533342.1"/>
    </source>
</evidence>
<reference evidence="2 3" key="1">
    <citation type="submission" date="2021-05" db="EMBL/GenBank/DDBJ databases">
        <title>Mycobacterium acidophilum sp. nov., an extremely acid-tolerant member of the genus Mycobacterium.</title>
        <authorList>
            <person name="Xia J."/>
        </authorList>
    </citation>
    <scope>NUCLEOTIDE SEQUENCE [LARGE SCALE GENOMIC DNA]</scope>
    <source>
        <strain evidence="2 3">M1</strain>
    </source>
</reference>
<dbReference type="InterPro" id="IPR038332">
    <property type="entry name" value="PPE_sf"/>
</dbReference>
<dbReference type="Pfam" id="PF00934">
    <property type="entry name" value="PE"/>
    <property type="match status" value="1"/>
</dbReference>
<dbReference type="InterPro" id="IPR000084">
    <property type="entry name" value="PE-PGRS_N"/>
</dbReference>
<gene>
    <name evidence="2" type="ORF">KIH27_07025</name>
</gene>
<dbReference type="RefSeq" id="WP_214092215.1">
    <property type="nucleotide sequence ID" value="NZ_JAHCLR010000008.1"/>
</dbReference>
<evidence type="ECO:0000313" key="3">
    <source>
        <dbReference type="Proteomes" id="UP001519535"/>
    </source>
</evidence>
<dbReference type="EMBL" id="JAHCLR010000008">
    <property type="protein sequence ID" value="MBS9533342.1"/>
    <property type="molecule type" value="Genomic_DNA"/>
</dbReference>
<dbReference type="Proteomes" id="UP001519535">
    <property type="component" value="Unassembled WGS sequence"/>
</dbReference>
<comment type="caution">
    <text evidence="2">The sequence shown here is derived from an EMBL/GenBank/DDBJ whole genome shotgun (WGS) entry which is preliminary data.</text>
</comment>
<organism evidence="2 3">
    <name type="scientific">Mycolicibacter acidiphilus</name>
    <dbReference type="NCBI Taxonomy" id="2835306"/>
    <lineage>
        <taxon>Bacteria</taxon>
        <taxon>Bacillati</taxon>
        <taxon>Actinomycetota</taxon>
        <taxon>Actinomycetes</taxon>
        <taxon>Mycobacteriales</taxon>
        <taxon>Mycobacteriaceae</taxon>
        <taxon>Mycolicibacter</taxon>
    </lineage>
</organism>
<keyword evidence="3" id="KW-1185">Reference proteome</keyword>
<name>A0ABS5RGC7_9MYCO</name>
<protein>
    <submittedName>
        <fullName evidence="2">PE family protein</fullName>
    </submittedName>
</protein>
<feature type="domain" description="PE" evidence="1">
    <location>
        <begin position="4"/>
        <end position="94"/>
    </location>
</feature>